<organism evidence="1 2">
    <name type="scientific">Sparassis crispa</name>
    <dbReference type="NCBI Taxonomy" id="139825"/>
    <lineage>
        <taxon>Eukaryota</taxon>
        <taxon>Fungi</taxon>
        <taxon>Dikarya</taxon>
        <taxon>Basidiomycota</taxon>
        <taxon>Agaricomycotina</taxon>
        <taxon>Agaricomycetes</taxon>
        <taxon>Polyporales</taxon>
        <taxon>Sparassidaceae</taxon>
        <taxon>Sparassis</taxon>
    </lineage>
</organism>
<proteinExistence type="predicted"/>
<dbReference type="RefSeq" id="XP_027619830.1">
    <property type="nucleotide sequence ID" value="XM_027764029.1"/>
</dbReference>
<evidence type="ECO:0000313" key="1">
    <source>
        <dbReference type="EMBL" id="GBE88917.1"/>
    </source>
</evidence>
<gene>
    <name evidence="1" type="ORF">SCP_1403250</name>
</gene>
<keyword evidence="2" id="KW-1185">Reference proteome</keyword>
<dbReference type="OrthoDB" id="3199698at2759"/>
<dbReference type="InParanoid" id="A0A401H3A7"/>
<dbReference type="GeneID" id="38785834"/>
<dbReference type="Proteomes" id="UP000287166">
    <property type="component" value="Unassembled WGS sequence"/>
</dbReference>
<evidence type="ECO:0000313" key="2">
    <source>
        <dbReference type="Proteomes" id="UP000287166"/>
    </source>
</evidence>
<protein>
    <submittedName>
        <fullName evidence="1">Uncharacterized protein</fullName>
    </submittedName>
</protein>
<reference evidence="1 2" key="1">
    <citation type="journal article" date="2018" name="Sci. Rep.">
        <title>Genome sequence of the cauliflower mushroom Sparassis crispa (Hanabiratake) and its association with beneficial usage.</title>
        <authorList>
            <person name="Kiyama R."/>
            <person name="Furutani Y."/>
            <person name="Kawaguchi K."/>
            <person name="Nakanishi T."/>
        </authorList>
    </citation>
    <scope>NUCLEOTIDE SEQUENCE [LARGE SCALE GENOMIC DNA]</scope>
</reference>
<comment type="caution">
    <text evidence="1">The sequence shown here is derived from an EMBL/GenBank/DDBJ whole genome shotgun (WGS) entry which is preliminary data.</text>
</comment>
<name>A0A401H3A7_9APHY</name>
<dbReference type="EMBL" id="BFAD01000014">
    <property type="protein sequence ID" value="GBE88917.1"/>
    <property type="molecule type" value="Genomic_DNA"/>
</dbReference>
<sequence>MAAANSWSPFNDEVQFKTADFLFRKVEMSQPDIDYLMELWGLSLMKHGDLGPFDSYDHMYAVIDDVAEGSAPWKCFVSQGEADLPPNAPNWQSEEYHI</sequence>
<dbReference type="STRING" id="139825.A0A401H3A7"/>
<dbReference type="AlphaFoldDB" id="A0A401H3A7"/>
<accession>A0A401H3A7</accession>